<dbReference type="InterPro" id="IPR022813">
    <property type="entry name" value="SecD/SecF_arch_bac"/>
</dbReference>
<dbReference type="PRINTS" id="PR01755">
    <property type="entry name" value="SECFTRNLCASE"/>
</dbReference>
<keyword evidence="5 10" id="KW-0812">Transmembrane</keyword>
<gene>
    <name evidence="10" type="primary">secF</name>
    <name evidence="12" type="ORF">A2639_01695</name>
</gene>
<feature type="transmembrane region" description="Helical" evidence="10">
    <location>
        <begin position="155"/>
        <end position="181"/>
    </location>
</feature>
<dbReference type="GO" id="GO:0015450">
    <property type="term" value="F:protein-transporting ATPase activity"/>
    <property type="evidence" value="ECO:0007669"/>
    <property type="project" value="InterPro"/>
</dbReference>
<keyword evidence="4" id="KW-0997">Cell inner membrane</keyword>
<keyword evidence="7 10" id="KW-1133">Transmembrane helix</keyword>
<evidence type="ECO:0000256" key="7">
    <source>
        <dbReference type="ARBA" id="ARBA00022989"/>
    </source>
</evidence>
<feature type="transmembrane region" description="Helical" evidence="10">
    <location>
        <begin position="9"/>
        <end position="30"/>
    </location>
</feature>
<keyword evidence="3 10" id="KW-1003">Cell membrane</keyword>
<dbReference type="PANTHER" id="PTHR30081:SF8">
    <property type="entry name" value="PROTEIN TRANSLOCASE SUBUNIT SECF"/>
    <property type="match status" value="1"/>
</dbReference>
<evidence type="ECO:0000256" key="10">
    <source>
        <dbReference type="HAMAP-Rule" id="MF_01464"/>
    </source>
</evidence>
<keyword evidence="6 10" id="KW-0653">Protein transport</keyword>
<dbReference type="EMBL" id="MHOL01000024">
    <property type="protein sequence ID" value="OGZ62297.1"/>
    <property type="molecule type" value="Genomic_DNA"/>
</dbReference>
<dbReference type="HAMAP" id="MF_01464_B">
    <property type="entry name" value="SecF_B"/>
    <property type="match status" value="1"/>
</dbReference>
<comment type="subunit">
    <text evidence="10">Forms a complex with SecD. Part of the essential Sec protein translocation apparatus which comprises SecA, SecYEG and auxiliary proteins SecDF. Other proteins may also be involved.</text>
</comment>
<dbReference type="GO" id="GO:0065002">
    <property type="term" value="P:intracellular protein transmembrane transport"/>
    <property type="evidence" value="ECO:0007669"/>
    <property type="project" value="UniProtKB-UniRule"/>
</dbReference>
<proteinExistence type="inferred from homology"/>
<feature type="domain" description="SSD" evidence="11">
    <location>
        <begin position="124"/>
        <end position="292"/>
    </location>
</feature>
<evidence type="ECO:0000313" key="12">
    <source>
        <dbReference type="EMBL" id="OGZ62297.1"/>
    </source>
</evidence>
<sequence>MFIVKYKKIFYSISAVLVLGSVFSILFWGLRPGIDFSGGSLLNVSFSEDRPSTEEVKQVLNNLNFKDVSVRSSSEGFILRLKEISPTEKDSIFQGLSLEGKYFPVEKTFSSIGPVLGKEAIQKAWISIMLVLLAIVLFVAFAFRKVSKPISSWVYGLVTILALTHDVLIPTGVFAFLGHFYGFEVDTLFVTALLVILGFSVHDTIVVFDRIRENLHKNEEDRDKKDFETIVGESINQTFVRSINTSLTTLFAIFMLYILGPDSIKNFSLALLIGITAGTYSSIFIGSTLLVAFNNWKNR</sequence>
<dbReference type="InterPro" id="IPR022646">
    <property type="entry name" value="SecD/SecF_CS"/>
</dbReference>
<comment type="caution">
    <text evidence="12">The sequence shown here is derived from an EMBL/GenBank/DDBJ whole genome shotgun (WGS) entry which is preliminary data.</text>
</comment>
<evidence type="ECO:0000256" key="4">
    <source>
        <dbReference type="ARBA" id="ARBA00022519"/>
    </source>
</evidence>
<dbReference type="GO" id="GO:0006605">
    <property type="term" value="P:protein targeting"/>
    <property type="evidence" value="ECO:0007669"/>
    <property type="project" value="UniProtKB-UniRule"/>
</dbReference>
<evidence type="ECO:0000256" key="9">
    <source>
        <dbReference type="ARBA" id="ARBA00023136"/>
    </source>
</evidence>
<organism evidence="12 13">
    <name type="scientific">Candidatus Staskawiczbacteria bacterium RIFCSPHIGHO2_01_FULL_34_27</name>
    <dbReference type="NCBI Taxonomy" id="1802199"/>
    <lineage>
        <taxon>Bacteria</taxon>
        <taxon>Candidatus Staskawicziibacteriota</taxon>
    </lineage>
</organism>
<dbReference type="GO" id="GO:0043952">
    <property type="term" value="P:protein transport by the Sec complex"/>
    <property type="evidence" value="ECO:0007669"/>
    <property type="project" value="UniProtKB-UniRule"/>
</dbReference>
<dbReference type="InterPro" id="IPR000731">
    <property type="entry name" value="SSD"/>
</dbReference>
<reference evidence="12 13" key="1">
    <citation type="journal article" date="2016" name="Nat. Commun.">
        <title>Thousands of microbial genomes shed light on interconnected biogeochemical processes in an aquifer system.</title>
        <authorList>
            <person name="Anantharaman K."/>
            <person name="Brown C.T."/>
            <person name="Hug L.A."/>
            <person name="Sharon I."/>
            <person name="Castelle C.J."/>
            <person name="Probst A.J."/>
            <person name="Thomas B.C."/>
            <person name="Singh A."/>
            <person name="Wilkins M.J."/>
            <person name="Karaoz U."/>
            <person name="Brodie E.L."/>
            <person name="Williams K.H."/>
            <person name="Hubbard S.S."/>
            <person name="Banfield J.F."/>
        </authorList>
    </citation>
    <scope>NUCLEOTIDE SEQUENCE [LARGE SCALE GENOMIC DNA]</scope>
</reference>
<comment type="similarity">
    <text evidence="10">Belongs to the SecD/SecF family. SecF subfamily.</text>
</comment>
<keyword evidence="9 10" id="KW-0472">Membrane</keyword>
<evidence type="ECO:0000313" key="13">
    <source>
        <dbReference type="Proteomes" id="UP000178991"/>
    </source>
</evidence>
<evidence type="ECO:0000256" key="6">
    <source>
        <dbReference type="ARBA" id="ARBA00022927"/>
    </source>
</evidence>
<evidence type="ECO:0000259" key="11">
    <source>
        <dbReference type="PROSITE" id="PS50156"/>
    </source>
</evidence>
<accession>A0A1G2HII8</accession>
<dbReference type="NCBIfam" id="TIGR00966">
    <property type="entry name" value="transloc_SecF"/>
    <property type="match status" value="1"/>
</dbReference>
<dbReference type="InterPro" id="IPR022645">
    <property type="entry name" value="SecD/SecF_bac"/>
</dbReference>
<protein>
    <recommendedName>
        <fullName evidence="10">Protein-export membrane protein SecF</fullName>
    </recommendedName>
</protein>
<keyword evidence="8 10" id="KW-0811">Translocation</keyword>
<keyword evidence="2 10" id="KW-0813">Transport</keyword>
<evidence type="ECO:0000256" key="3">
    <source>
        <dbReference type="ARBA" id="ARBA00022475"/>
    </source>
</evidence>
<feature type="transmembrane region" description="Helical" evidence="10">
    <location>
        <begin position="124"/>
        <end position="143"/>
    </location>
</feature>
<dbReference type="SUPFAM" id="SSF82866">
    <property type="entry name" value="Multidrug efflux transporter AcrB transmembrane domain"/>
    <property type="match status" value="1"/>
</dbReference>
<dbReference type="InterPro" id="IPR048634">
    <property type="entry name" value="SecD_SecF_C"/>
</dbReference>
<dbReference type="PANTHER" id="PTHR30081">
    <property type="entry name" value="PROTEIN-EXPORT MEMBRANE PROTEIN SEC"/>
    <property type="match status" value="1"/>
</dbReference>
<feature type="transmembrane region" description="Helical" evidence="10">
    <location>
        <begin position="187"/>
        <end position="208"/>
    </location>
</feature>
<name>A0A1G2HII8_9BACT</name>
<evidence type="ECO:0000256" key="5">
    <source>
        <dbReference type="ARBA" id="ARBA00022692"/>
    </source>
</evidence>
<comment type="subcellular location">
    <subcellularLocation>
        <location evidence="1 10">Cell membrane</location>
        <topology evidence="1 10">Multi-pass membrane protein</topology>
    </subcellularLocation>
</comment>
<dbReference type="Proteomes" id="UP000178991">
    <property type="component" value="Unassembled WGS sequence"/>
</dbReference>
<dbReference type="Pfam" id="PF07549">
    <property type="entry name" value="Sec_GG"/>
    <property type="match status" value="1"/>
</dbReference>
<comment type="function">
    <text evidence="10">Part of the Sec protein translocase complex. Interacts with the SecYEG preprotein conducting channel. SecDF uses the proton motive force (PMF) to complete protein translocation after the ATP-dependent function of SecA.</text>
</comment>
<dbReference type="Gene3D" id="1.20.1640.10">
    <property type="entry name" value="Multidrug efflux transporter AcrB transmembrane domain"/>
    <property type="match status" value="1"/>
</dbReference>
<dbReference type="GO" id="GO:0005886">
    <property type="term" value="C:plasma membrane"/>
    <property type="evidence" value="ECO:0007669"/>
    <property type="project" value="UniProtKB-SubCell"/>
</dbReference>
<evidence type="ECO:0000256" key="2">
    <source>
        <dbReference type="ARBA" id="ARBA00022448"/>
    </source>
</evidence>
<feature type="transmembrane region" description="Helical" evidence="10">
    <location>
        <begin position="271"/>
        <end position="293"/>
    </location>
</feature>
<evidence type="ECO:0000256" key="1">
    <source>
        <dbReference type="ARBA" id="ARBA00004651"/>
    </source>
</evidence>
<dbReference type="InterPro" id="IPR005665">
    <property type="entry name" value="SecF_bac"/>
</dbReference>
<dbReference type="AlphaFoldDB" id="A0A1G2HII8"/>
<feature type="transmembrane region" description="Helical" evidence="10">
    <location>
        <begin position="239"/>
        <end position="259"/>
    </location>
</feature>
<dbReference type="PROSITE" id="PS50156">
    <property type="entry name" value="SSD"/>
    <property type="match status" value="1"/>
</dbReference>
<dbReference type="Pfam" id="PF02355">
    <property type="entry name" value="SecD_SecF_C"/>
    <property type="match status" value="1"/>
</dbReference>
<evidence type="ECO:0000256" key="8">
    <source>
        <dbReference type="ARBA" id="ARBA00023010"/>
    </source>
</evidence>